<evidence type="ECO:0000256" key="2">
    <source>
        <dbReference type="ARBA" id="ARBA00022692"/>
    </source>
</evidence>
<evidence type="ECO:0000256" key="5">
    <source>
        <dbReference type="ARBA" id="ARBA00035114"/>
    </source>
</evidence>
<evidence type="ECO:0000256" key="1">
    <source>
        <dbReference type="ARBA" id="ARBA00004167"/>
    </source>
</evidence>
<dbReference type="FunCoup" id="A0A200QU08">
    <property type="interactions" value="1756"/>
</dbReference>
<dbReference type="InParanoid" id="A0A200QU08"/>
<comment type="subcellular location">
    <subcellularLocation>
        <location evidence="1">Membrane</location>
        <topology evidence="1">Single-pass membrane protein</topology>
    </subcellularLocation>
</comment>
<keyword evidence="8" id="KW-1185">Reference proteome</keyword>
<dbReference type="GO" id="GO:0016020">
    <property type="term" value="C:membrane"/>
    <property type="evidence" value="ECO:0007669"/>
    <property type="project" value="UniProtKB-SubCell"/>
</dbReference>
<evidence type="ECO:0000256" key="6">
    <source>
        <dbReference type="SAM" id="Phobius"/>
    </source>
</evidence>
<sequence length="351" mass="39501">MSRPHDGHRPFFPFGNPFRMIFPKDTYLSQKNLELLNAFEETLAKRLRKLNLKDKSEVLSLSWMRLAIESLCETHTDIKSLITDLKFPVSDWEEKWMDVYLDSSVSLLDICIAFSSELARLNQGQLLLQCVRHVLDVSSSFPSLEKLVRSRNSLGDWMQQINSRNQKLENCSVILDRLTSSLYLAKVKNSAKGKVLMRAMYGVMVQTIFVCCVFAGAFSGSAKTLMDLQVSDKFLWAEAFNGLQLDVNTEVRYLFSHGSKAVLKELEAVDSCVKKLYPLTSGGADPAEAETLKNSVLDLGKSAENLSQGLDVLSKEVENFFQIVLSGRDALLCNLRVSDSNSKAQNKVEYL</sequence>
<protein>
    <submittedName>
        <fullName evidence="7">Protein BYPASS-related</fullName>
    </submittedName>
</protein>
<comment type="similarity">
    <text evidence="5">Belongs to the ROH1 family.</text>
</comment>
<keyword evidence="2 6" id="KW-0812">Transmembrane</keyword>
<keyword evidence="3 6" id="KW-1133">Transmembrane helix</keyword>
<accession>A0A200QU08</accession>
<reference evidence="7 8" key="1">
    <citation type="journal article" date="2017" name="Mol. Plant">
        <title>The Genome of Medicinal Plant Macleaya cordata Provides New Insights into Benzylisoquinoline Alkaloids Metabolism.</title>
        <authorList>
            <person name="Liu X."/>
            <person name="Liu Y."/>
            <person name="Huang P."/>
            <person name="Ma Y."/>
            <person name="Qing Z."/>
            <person name="Tang Q."/>
            <person name="Cao H."/>
            <person name="Cheng P."/>
            <person name="Zheng Y."/>
            <person name="Yuan Z."/>
            <person name="Zhou Y."/>
            <person name="Liu J."/>
            <person name="Tang Z."/>
            <person name="Zhuo Y."/>
            <person name="Zhang Y."/>
            <person name="Yu L."/>
            <person name="Huang J."/>
            <person name="Yang P."/>
            <person name="Peng Q."/>
            <person name="Zhang J."/>
            <person name="Jiang W."/>
            <person name="Zhang Z."/>
            <person name="Lin K."/>
            <person name="Ro D.K."/>
            <person name="Chen X."/>
            <person name="Xiong X."/>
            <person name="Shang Y."/>
            <person name="Huang S."/>
            <person name="Zeng J."/>
        </authorList>
    </citation>
    <scope>NUCLEOTIDE SEQUENCE [LARGE SCALE GENOMIC DNA]</scope>
    <source>
        <strain evidence="8">cv. BLH2017</strain>
        <tissue evidence="7">Root</tissue>
    </source>
</reference>
<dbReference type="InterPro" id="IPR008511">
    <property type="entry name" value="ROH1-like"/>
</dbReference>
<feature type="transmembrane region" description="Helical" evidence="6">
    <location>
        <begin position="195"/>
        <end position="218"/>
    </location>
</feature>
<dbReference type="OMA" id="GWRQHIG"/>
<evidence type="ECO:0000313" key="8">
    <source>
        <dbReference type="Proteomes" id="UP000195402"/>
    </source>
</evidence>
<keyword evidence="4 6" id="KW-0472">Membrane</keyword>
<dbReference type="EMBL" id="MVGT01001064">
    <property type="protein sequence ID" value="OVA13958.1"/>
    <property type="molecule type" value="Genomic_DNA"/>
</dbReference>
<proteinExistence type="inferred from homology"/>
<dbReference type="Proteomes" id="UP000195402">
    <property type="component" value="Unassembled WGS sequence"/>
</dbReference>
<evidence type="ECO:0000313" key="7">
    <source>
        <dbReference type="EMBL" id="OVA13958.1"/>
    </source>
</evidence>
<organism evidence="7 8">
    <name type="scientific">Macleaya cordata</name>
    <name type="common">Five-seeded plume-poppy</name>
    <name type="synonym">Bocconia cordata</name>
    <dbReference type="NCBI Taxonomy" id="56857"/>
    <lineage>
        <taxon>Eukaryota</taxon>
        <taxon>Viridiplantae</taxon>
        <taxon>Streptophyta</taxon>
        <taxon>Embryophyta</taxon>
        <taxon>Tracheophyta</taxon>
        <taxon>Spermatophyta</taxon>
        <taxon>Magnoliopsida</taxon>
        <taxon>Ranunculales</taxon>
        <taxon>Papaveraceae</taxon>
        <taxon>Papaveroideae</taxon>
        <taxon>Macleaya</taxon>
    </lineage>
</organism>
<dbReference type="STRING" id="56857.A0A200QU08"/>
<dbReference type="Pfam" id="PF05633">
    <property type="entry name" value="ROH1-like"/>
    <property type="match status" value="1"/>
</dbReference>
<dbReference type="AlphaFoldDB" id="A0A200QU08"/>
<comment type="caution">
    <text evidence="7">The sequence shown here is derived from an EMBL/GenBank/DDBJ whole genome shotgun (WGS) entry which is preliminary data.</text>
</comment>
<evidence type="ECO:0000256" key="3">
    <source>
        <dbReference type="ARBA" id="ARBA00022989"/>
    </source>
</evidence>
<dbReference type="OrthoDB" id="694709at2759"/>
<name>A0A200QU08_MACCD</name>
<gene>
    <name evidence="7" type="ORF">BVC80_1787g27</name>
</gene>
<evidence type="ECO:0000256" key="4">
    <source>
        <dbReference type="ARBA" id="ARBA00023136"/>
    </source>
</evidence>
<dbReference type="PANTHER" id="PTHR31509">
    <property type="entry name" value="BPS1-LIKE PROTEIN"/>
    <property type="match status" value="1"/>
</dbReference>